<dbReference type="Proteomes" id="UP000290759">
    <property type="component" value="Unassembled WGS sequence"/>
</dbReference>
<name>A0A4Q2TYR7_9HYPH</name>
<proteinExistence type="predicted"/>
<comment type="caution">
    <text evidence="1">The sequence shown here is derived from an EMBL/GenBank/DDBJ whole genome shotgun (WGS) entry which is preliminary data.</text>
</comment>
<evidence type="ECO:0000313" key="1">
    <source>
        <dbReference type="EMBL" id="RYC28860.1"/>
    </source>
</evidence>
<keyword evidence="2" id="KW-1185">Reference proteome</keyword>
<sequence>MTFRDSPHPLAFFGLLKWIDGRPLLDTIETYRREILSAVLYDFDGDRPRYNFALTGRGKKNFKTSDLILATLYRFIAWHSPAGNDCFTLANDEGQAADDLKLAKLLIAANPDLAAEVRVLDKEIVRRDGRGTLAILPAKDSAGAHGKTYSICGFDEIHAYKGHEIFEALAQDPTRHDSLMWITSYNSMNAKPGVPLFDFLKAGREGSDERMYFSWYAGDYTTDPALVDAETPEERANPSMASWGNPGYLAQQRKRLPTHRYRRLHLNLPGAPDGAAFEAERITAAVVLNRVRLPPEPGRRYHAHTDMSGGSKDDATLAIAYRDEETGKAVLASVMAQNGKAPFNPRDAIVKFAAEIKAYGLARVVGDAFAGETFRRDFEATGISYVVDTRSASELYETFEPSLNAGEVELLDVPKLTDQLISLIWKGNKITHQSNDHDDYCTSACGALISAAKKSSDIVITDELLERFSKPLAYSPRGGRHLGSRSRFGGLR</sequence>
<organism evidence="1 2">
    <name type="scientific">Lichenibacterium minor</name>
    <dbReference type="NCBI Taxonomy" id="2316528"/>
    <lineage>
        <taxon>Bacteria</taxon>
        <taxon>Pseudomonadati</taxon>
        <taxon>Pseudomonadota</taxon>
        <taxon>Alphaproteobacteria</taxon>
        <taxon>Hyphomicrobiales</taxon>
        <taxon>Lichenihabitantaceae</taxon>
        <taxon>Lichenibacterium</taxon>
    </lineage>
</organism>
<evidence type="ECO:0000313" key="2">
    <source>
        <dbReference type="Proteomes" id="UP000290759"/>
    </source>
</evidence>
<dbReference type="Gene3D" id="3.30.420.240">
    <property type="match status" value="1"/>
</dbReference>
<accession>A0A4Q2TYR7</accession>
<dbReference type="EMBL" id="QYBB01000098">
    <property type="protein sequence ID" value="RYC28860.1"/>
    <property type="molecule type" value="Genomic_DNA"/>
</dbReference>
<gene>
    <name evidence="1" type="ORF">D3273_27010</name>
</gene>
<reference evidence="1 2" key="1">
    <citation type="submission" date="2018-12" db="EMBL/GenBank/DDBJ databases">
        <authorList>
            <person name="Grouzdev D.S."/>
            <person name="Krutkina M.S."/>
        </authorList>
    </citation>
    <scope>NUCLEOTIDE SEQUENCE [LARGE SCALE GENOMIC DNA]</scope>
    <source>
        <strain evidence="1 2">RmlP026</strain>
    </source>
</reference>
<reference evidence="1 2" key="2">
    <citation type="submission" date="2019-02" db="EMBL/GenBank/DDBJ databases">
        <title>'Lichenibacterium ramalinii' gen. nov. sp. nov., 'Lichenibacterium minor' gen. nov. sp. nov.</title>
        <authorList>
            <person name="Pankratov T."/>
        </authorList>
    </citation>
    <scope>NUCLEOTIDE SEQUENCE [LARGE SCALE GENOMIC DNA]</scope>
    <source>
        <strain evidence="1 2">RmlP026</strain>
    </source>
</reference>
<dbReference type="RefSeq" id="WP_129230045.1">
    <property type="nucleotide sequence ID" value="NZ_QYBB01000098.1"/>
</dbReference>
<protein>
    <recommendedName>
        <fullName evidence="3">Terminase large subunit</fullName>
    </recommendedName>
</protein>
<dbReference type="OrthoDB" id="280696at2"/>
<evidence type="ECO:0008006" key="3">
    <source>
        <dbReference type="Google" id="ProtNLM"/>
    </source>
</evidence>
<dbReference type="AlphaFoldDB" id="A0A4Q2TYR7"/>